<reference evidence="2 3" key="1">
    <citation type="journal article" date="2011" name="PLoS Genet.">
        <title>Finished genome of the fungal wheat pathogen Mycosphaerella graminicola reveals dispensome structure, chromosome plasticity, and stealth pathogenesis.</title>
        <authorList>
            <person name="Goodwin S.B."/>
            <person name="Ben M'barek S."/>
            <person name="Dhillon B."/>
            <person name="Wittenberg A.H.J."/>
            <person name="Crane C.F."/>
            <person name="Hane J.K."/>
            <person name="Foster A.J."/>
            <person name="Van der Lee T.A.J."/>
            <person name="Grimwood J."/>
            <person name="Aerts A."/>
            <person name="Antoniw J."/>
            <person name="Bailey A."/>
            <person name="Bluhm B."/>
            <person name="Bowler J."/>
            <person name="Bristow J."/>
            <person name="van der Burgt A."/>
            <person name="Canto-Canche B."/>
            <person name="Churchill A.C.L."/>
            <person name="Conde-Ferraez L."/>
            <person name="Cools H.J."/>
            <person name="Coutinho P.M."/>
            <person name="Csukai M."/>
            <person name="Dehal P."/>
            <person name="De Wit P."/>
            <person name="Donzelli B."/>
            <person name="van de Geest H.C."/>
            <person name="van Ham R.C.H.J."/>
            <person name="Hammond-Kosack K.E."/>
            <person name="Henrissat B."/>
            <person name="Kilian A."/>
            <person name="Kobayashi A.K."/>
            <person name="Koopmann E."/>
            <person name="Kourmpetis Y."/>
            <person name="Kuzniar A."/>
            <person name="Lindquist E."/>
            <person name="Lombard V."/>
            <person name="Maliepaard C."/>
            <person name="Martins N."/>
            <person name="Mehrabi R."/>
            <person name="Nap J.P.H."/>
            <person name="Ponomarenko A."/>
            <person name="Rudd J.J."/>
            <person name="Salamov A."/>
            <person name="Schmutz J."/>
            <person name="Schouten H.J."/>
            <person name="Shapiro H."/>
            <person name="Stergiopoulos I."/>
            <person name="Torriani S.F.F."/>
            <person name="Tu H."/>
            <person name="de Vries R.P."/>
            <person name="Waalwijk C."/>
            <person name="Ware S.B."/>
            <person name="Wiebenga A."/>
            <person name="Zwiers L.-H."/>
            <person name="Oliver R.P."/>
            <person name="Grigoriev I.V."/>
            <person name="Kema G.H.J."/>
        </authorList>
    </citation>
    <scope>NUCLEOTIDE SEQUENCE [LARGE SCALE GENOMIC DNA]</scope>
    <source>
        <strain evidence="3">CBS 115943 / IPO323</strain>
    </source>
</reference>
<dbReference type="RefSeq" id="XP_003847111.1">
    <property type="nucleotide sequence ID" value="XM_003847063.1"/>
</dbReference>
<protein>
    <submittedName>
        <fullName evidence="2">Uncharacterized protein</fullName>
    </submittedName>
</protein>
<dbReference type="GeneID" id="13399465"/>
<dbReference type="InParanoid" id="F9XRR3"/>
<evidence type="ECO:0000313" key="2">
    <source>
        <dbReference type="EMBL" id="EGP82087.1"/>
    </source>
</evidence>
<dbReference type="HOGENOM" id="CLU_416914_0_0_1"/>
<feature type="compositionally biased region" description="Low complexity" evidence="1">
    <location>
        <begin position="373"/>
        <end position="385"/>
    </location>
</feature>
<feature type="compositionally biased region" description="Polar residues" evidence="1">
    <location>
        <begin position="386"/>
        <end position="397"/>
    </location>
</feature>
<feature type="compositionally biased region" description="Basic residues" evidence="1">
    <location>
        <begin position="235"/>
        <end position="249"/>
    </location>
</feature>
<feature type="region of interest" description="Disordered" evidence="1">
    <location>
        <begin position="129"/>
        <end position="255"/>
    </location>
</feature>
<dbReference type="AlphaFoldDB" id="F9XRR3"/>
<evidence type="ECO:0000256" key="1">
    <source>
        <dbReference type="SAM" id="MobiDB-lite"/>
    </source>
</evidence>
<feature type="region of interest" description="Disordered" evidence="1">
    <location>
        <begin position="371"/>
        <end position="398"/>
    </location>
</feature>
<keyword evidence="3" id="KW-1185">Reference proteome</keyword>
<accession>F9XRR3</accession>
<gene>
    <name evidence="2" type="ORF">MYCGRDRAFT_97908</name>
</gene>
<sequence>MPKTYGKNNLTISQLLARDSSGRPLSSCHLSLRDHEMAHLEEWAASHHVTQHSLPTAQTFTRLLEEIHYIQDLRTEKEVYEVANRVGMHFFGGGGKAAAAAANNNNNNNKKDVAKLAFAVQQLWRNNQTAHHQSNNNDDDNNDDDVVSRHRRRHREEKKKNAYRSTTPPPPAVHTPPSPNQIRASNHHHHPSQIRSAVATTTFPSPLPSPPYTNRSTSAANHHLHPTTSSSSSCRPRRARPQQQLRRRPNPNMAPAYNYQLARPIIARFFTDQSIGNVAVLTPTYLNDLYDQLSWERGATVERRHKGNLLKWIRRNMPEFDVALGDRFAATSLINRSMAEQQSGLDVPCLVVSSDSSRSLKLAMEERTASFNSRSTSSTAERTASFNGSSRSTSPSSFEIDIEERTASCNAPSTSASCLNLDKDVQMADCYKSIKTFGDRDRVCIKIEEEDRAEQVVKIAVGRSDLRKRATPRNTGKMTSVVAQPKERPLSAMKKLHPSASEKIVPKKGKQIELHTFTTLISNDETKSSDITDINAQLPCEQVATTTIPYPSPPMVSSDTYTADYISRLFEPYNVNNNQMSQMSQENLLRSNAHYHANVAAVPALPPSSPTPPTTETLRYIFLAAEKFLHDGAVVDCLLEISRATALVYPLLRKDVTP</sequence>
<feature type="compositionally biased region" description="Pro residues" evidence="1">
    <location>
        <begin position="167"/>
        <end position="179"/>
    </location>
</feature>
<proteinExistence type="predicted"/>
<name>F9XRR3_ZYMTI</name>
<evidence type="ECO:0000313" key="3">
    <source>
        <dbReference type="Proteomes" id="UP000008062"/>
    </source>
</evidence>
<organism evidence="2 3">
    <name type="scientific">Zymoseptoria tritici (strain CBS 115943 / IPO323)</name>
    <name type="common">Speckled leaf blotch fungus</name>
    <name type="synonym">Septoria tritici</name>
    <dbReference type="NCBI Taxonomy" id="336722"/>
    <lineage>
        <taxon>Eukaryota</taxon>
        <taxon>Fungi</taxon>
        <taxon>Dikarya</taxon>
        <taxon>Ascomycota</taxon>
        <taxon>Pezizomycotina</taxon>
        <taxon>Dothideomycetes</taxon>
        <taxon>Dothideomycetidae</taxon>
        <taxon>Mycosphaerellales</taxon>
        <taxon>Mycosphaerellaceae</taxon>
        <taxon>Zymoseptoria</taxon>
    </lineage>
</organism>
<dbReference type="EMBL" id="CM001213">
    <property type="protein sequence ID" value="EGP82087.1"/>
    <property type="molecule type" value="Genomic_DNA"/>
</dbReference>
<dbReference type="KEGG" id="ztr:MYCGRDRAFT_97908"/>
<dbReference type="Proteomes" id="UP000008062">
    <property type="component" value="Chromosome 18"/>
</dbReference>